<evidence type="ECO:0000313" key="1">
    <source>
        <dbReference type="EMBL" id="THY21844.1"/>
    </source>
</evidence>
<organism evidence="1 2">
    <name type="scientific">Aureobasidium pullulans</name>
    <name type="common">Black yeast</name>
    <name type="synonym">Pullularia pullulans</name>
    <dbReference type="NCBI Taxonomy" id="5580"/>
    <lineage>
        <taxon>Eukaryota</taxon>
        <taxon>Fungi</taxon>
        <taxon>Dikarya</taxon>
        <taxon>Ascomycota</taxon>
        <taxon>Pezizomycotina</taxon>
        <taxon>Dothideomycetes</taxon>
        <taxon>Dothideomycetidae</taxon>
        <taxon>Dothideales</taxon>
        <taxon>Saccotheciaceae</taxon>
        <taxon>Aureobasidium</taxon>
    </lineage>
</organism>
<dbReference type="Proteomes" id="UP000306584">
    <property type="component" value="Unassembled WGS sequence"/>
</dbReference>
<gene>
    <name evidence="1" type="ORF">D6D01_06349</name>
</gene>
<dbReference type="AlphaFoldDB" id="A0A4S9L0T0"/>
<dbReference type="PANTHER" id="PTHR36847:SF1">
    <property type="entry name" value="AMIDOLIGASE ENZYME"/>
    <property type="match status" value="1"/>
</dbReference>
<accession>A0A4S9L0T0</accession>
<reference evidence="1 2" key="1">
    <citation type="submission" date="2018-10" db="EMBL/GenBank/DDBJ databases">
        <title>Fifty Aureobasidium pullulans genomes reveal a recombining polyextremotolerant generalist.</title>
        <authorList>
            <person name="Gostincar C."/>
            <person name="Turk M."/>
            <person name="Zajc J."/>
            <person name="Gunde-Cimerman N."/>
        </authorList>
    </citation>
    <scope>NUCLEOTIDE SEQUENCE [LARGE SCALE GENOMIC DNA]</scope>
    <source>
        <strain evidence="1 2">EXF-6604</strain>
    </source>
</reference>
<dbReference type="PANTHER" id="PTHR36847">
    <property type="entry name" value="AMIDOLIGASE ENZYME"/>
    <property type="match status" value="1"/>
</dbReference>
<dbReference type="InterPro" id="IPR022025">
    <property type="entry name" value="Amidoligase_2"/>
</dbReference>
<name>A0A4S9L0T0_AURPU</name>
<evidence type="ECO:0000313" key="2">
    <source>
        <dbReference type="Proteomes" id="UP000306584"/>
    </source>
</evidence>
<proteinExistence type="predicted"/>
<dbReference type="EMBL" id="QZBD01000267">
    <property type="protein sequence ID" value="THY21844.1"/>
    <property type="molecule type" value="Genomic_DNA"/>
</dbReference>
<comment type="caution">
    <text evidence="1">The sequence shown here is derived from an EMBL/GenBank/DDBJ whole genome shotgun (WGS) entry which is preliminary data.</text>
</comment>
<sequence length="627" mass="70089">MTSININDKAAGLRTNIENVDLTFGVELECIGFTPFSSPKGATQLCSEILQQKVLLPCKHKCERGVHEWYLPVREEVVAEKSISTSSFSAWEIQRDTSIRLNDQEQEAVDRTAYNNGAAYSEPDSKFEDIELVSRVLSFDQTTPCPRGQVYPCTKGPLEWQWREEIIAILEALQKGFSQPGYRIMVNGSTGLLVHLGHGPQGFRLDTVIKGIVGGFVALERCLDRIMPFNRIVGHMDSKLLYGVDSEDLSTETLTHDFSHQDLQAMSDAMCRHVNTLIDAQFEESAPAGWGLDSAVQEKNSASQDMDSSKTAQSIWGTDSGWEKVITPDWLDATQDTAVKGSWLDTPRKAFVDEWDGTIPTCPIDPAKASQNIKNLLLSYNIPAWLQMIKGMETLQEIKALGDHHRSSVNLENLHEPEPNVTKNTIEIRVHAGSLDAVEITSWIDLLGSLAHHIESTPSDEWFQYLNTIWAQSKYTLVDLCHRINATEDTVSHYIDVLLTPNYAERRCARYTSGAHNPPDSLNTLTHCIEANRLALSSTHAVLDCMTQKLASGLYGQFPLAFLRHYIPEASLHKHIAGGLDVEASQEAHLAKAWKYRGERFPNHPSVPKATWWERVSSILAKVEIKG</sequence>
<protein>
    <submittedName>
        <fullName evidence="1">Uncharacterized protein</fullName>
    </submittedName>
</protein>
<dbReference type="Pfam" id="PF12224">
    <property type="entry name" value="Amidoligase_2"/>
    <property type="match status" value="1"/>
</dbReference>